<evidence type="ECO:0000313" key="5">
    <source>
        <dbReference type="EMBL" id="CAF3661141.1"/>
    </source>
</evidence>
<dbReference type="PANTHER" id="PTHR46954">
    <property type="entry name" value="C2H2-TYPE DOMAIN-CONTAINING PROTEIN"/>
    <property type="match status" value="1"/>
</dbReference>
<feature type="compositionally biased region" description="Polar residues" evidence="1">
    <location>
        <begin position="862"/>
        <end position="882"/>
    </location>
</feature>
<proteinExistence type="predicted"/>
<dbReference type="EMBL" id="CAJOBA010002834">
    <property type="protein sequence ID" value="CAF3661141.1"/>
    <property type="molecule type" value="Genomic_DNA"/>
</dbReference>
<keyword evidence="7" id="KW-1185">Reference proteome</keyword>
<dbReference type="EMBL" id="CAJOBC010002968">
    <property type="protein sequence ID" value="CAF3760537.1"/>
    <property type="molecule type" value="Genomic_DNA"/>
</dbReference>
<comment type="caution">
    <text evidence="4">The sequence shown here is derived from an EMBL/GenBank/DDBJ whole genome shotgun (WGS) entry which is preliminary data.</text>
</comment>
<evidence type="ECO:0000313" key="7">
    <source>
        <dbReference type="Proteomes" id="UP000663829"/>
    </source>
</evidence>
<evidence type="ECO:0000313" key="4">
    <source>
        <dbReference type="EMBL" id="CAF0988372.1"/>
    </source>
</evidence>
<dbReference type="Proteomes" id="UP000677228">
    <property type="component" value="Unassembled WGS sequence"/>
</dbReference>
<feature type="compositionally biased region" description="Acidic residues" evidence="1">
    <location>
        <begin position="888"/>
        <end position="911"/>
    </location>
</feature>
<evidence type="ECO:0000313" key="3">
    <source>
        <dbReference type="EMBL" id="CAF0876805.1"/>
    </source>
</evidence>
<dbReference type="OrthoDB" id="2353564at2759"/>
<organism evidence="4 7">
    <name type="scientific">Didymodactylos carnosus</name>
    <dbReference type="NCBI Taxonomy" id="1234261"/>
    <lineage>
        <taxon>Eukaryota</taxon>
        <taxon>Metazoa</taxon>
        <taxon>Spiralia</taxon>
        <taxon>Gnathifera</taxon>
        <taxon>Rotifera</taxon>
        <taxon>Eurotatoria</taxon>
        <taxon>Bdelloidea</taxon>
        <taxon>Philodinida</taxon>
        <taxon>Philodinidae</taxon>
        <taxon>Didymodactylos</taxon>
    </lineage>
</organism>
<evidence type="ECO:0000313" key="6">
    <source>
        <dbReference type="EMBL" id="CAF3760537.1"/>
    </source>
</evidence>
<feature type="compositionally biased region" description="Basic and acidic residues" evidence="1">
    <location>
        <begin position="13"/>
        <end position="34"/>
    </location>
</feature>
<feature type="domain" description="C2H2-type" evidence="2">
    <location>
        <begin position="768"/>
        <end position="788"/>
    </location>
</feature>
<dbReference type="InterPro" id="IPR013087">
    <property type="entry name" value="Znf_C2H2_type"/>
</dbReference>
<feature type="compositionally biased region" description="Polar residues" evidence="1">
    <location>
        <begin position="1"/>
        <end position="10"/>
    </location>
</feature>
<name>A0A814FWZ4_9BILA</name>
<evidence type="ECO:0000256" key="1">
    <source>
        <dbReference type="SAM" id="MobiDB-lite"/>
    </source>
</evidence>
<dbReference type="Proteomes" id="UP000681722">
    <property type="component" value="Unassembled WGS sequence"/>
</dbReference>
<accession>A0A814FWZ4</accession>
<dbReference type="EMBL" id="CAJNOK010002833">
    <property type="protein sequence ID" value="CAF0876805.1"/>
    <property type="molecule type" value="Genomic_DNA"/>
</dbReference>
<dbReference type="PROSITE" id="PS00028">
    <property type="entry name" value="ZINC_FINGER_C2H2_1"/>
    <property type="match status" value="1"/>
</dbReference>
<dbReference type="AlphaFoldDB" id="A0A814FWZ4"/>
<feature type="region of interest" description="Disordered" evidence="1">
    <location>
        <begin position="1"/>
        <end position="83"/>
    </location>
</feature>
<dbReference type="EMBL" id="CAJNOQ010002968">
    <property type="protein sequence ID" value="CAF0988372.1"/>
    <property type="molecule type" value="Genomic_DNA"/>
</dbReference>
<sequence>MCSQMTSSIAHHSAQDEWNAIKKNEEQVQEKIEEYLETYQRSGAAGLPDLNQPSQPKKKKYPKKKKSKKRKRSDNSDIDEAQIPIIEVETAMTTRSQAAGNNDEFNCPPSKISTLSVITPNITTAQQKQLQSRKAKKIRAPAQELVSIELTEVNEKIVSLIQLKNMGLATDETKKNLKKLFVERKKKSNELKRLKAEQIRKSKFRQKKKQIVEQLCEKNPEIAGELSKIYRTTIGRPPIEEQCPDLLQIIEEIAKCGGASDDKRRSEQIRPCLTLDDLREKIKQRGYDIKRSTLYYRLLPRRPTSIDGRRHVRTVPVRLRRAQNNDHGKHEDGHFATATIRYIKDLAGIFGNDVVFFLSQDDKCKVPIGLPAAKIQAPMLMHLDYAVKLPDHDWTVAPRHQLTPSVYAACVINPDGDVGYSGPTYIAVRSAKHDRSDAQSHAKDFDTLVQLKEFEKVCRDFNGNLKPIVIVTVDGGPDENPRFPKTLMAAIRKFRRYNLDALFILTHAPGQSAYNVVERRMAPLSHDLAGLILPHDHFGTHLNDSGLTINTELEKTNFKKAGEVLAEVWRGSVIDEYPVVAEYIDPPATTDNERRMVDVTFVMDSLLKAICSEEEAEEGHEFRIHASDEYYQEKARVRQTMNDEEPIMQNGKEYPKYDIDEYWCATHVLQTQYTIQIVRCNNVLCCGKWRSNYVQIFPHRFLPPPVAFERTPYGIQMADKDSLKNQFYGSLFHRIQFHGVVINHTKNDMLPFDYCCSSVKKELKKRICKICKQYIPSAYRMKQHYKIHQQYQQDSDEEGGADDLSDLMATSEKQATEASIPEGAVVFNDMLDWLKSDFEELDLEQKALQNSKTTSKRDKSSVKQPSSSTKQWTGEQLSQLKLNGNGPYDEEDEQQEAECGEEVNDDDDIDAEWAKVDI</sequence>
<evidence type="ECO:0000259" key="2">
    <source>
        <dbReference type="PROSITE" id="PS00028"/>
    </source>
</evidence>
<dbReference type="PANTHER" id="PTHR46954:SF1">
    <property type="entry name" value="C2H2-TYPE DOMAIN-CONTAINING PROTEIN"/>
    <property type="match status" value="1"/>
</dbReference>
<protein>
    <recommendedName>
        <fullName evidence="2">C2H2-type domain-containing protein</fullName>
    </recommendedName>
</protein>
<gene>
    <name evidence="4" type="ORF">GPM918_LOCUS13122</name>
    <name evidence="3" type="ORF">OVA965_LOCUS8414</name>
    <name evidence="6" type="ORF">SRO942_LOCUS13122</name>
    <name evidence="5" type="ORF">TMI583_LOCUS8410</name>
</gene>
<feature type="compositionally biased region" description="Basic residues" evidence="1">
    <location>
        <begin position="56"/>
        <end position="72"/>
    </location>
</feature>
<feature type="region of interest" description="Disordered" evidence="1">
    <location>
        <begin position="849"/>
        <end position="918"/>
    </location>
</feature>
<dbReference type="Proteomes" id="UP000663829">
    <property type="component" value="Unassembled WGS sequence"/>
</dbReference>
<dbReference type="Proteomes" id="UP000682733">
    <property type="component" value="Unassembled WGS sequence"/>
</dbReference>
<reference evidence="4" key="1">
    <citation type="submission" date="2021-02" db="EMBL/GenBank/DDBJ databases">
        <authorList>
            <person name="Nowell W R."/>
        </authorList>
    </citation>
    <scope>NUCLEOTIDE SEQUENCE</scope>
</reference>